<keyword evidence="1" id="KW-0732">Signal</keyword>
<name>A0A3N4RHY4_9ACTN</name>
<comment type="caution">
    <text evidence="2">The sequence shown here is derived from an EMBL/GenBank/DDBJ whole genome shotgun (WGS) entry which is preliminary data.</text>
</comment>
<dbReference type="Proteomes" id="UP000266906">
    <property type="component" value="Unassembled WGS sequence"/>
</dbReference>
<reference evidence="2 3" key="1">
    <citation type="submission" date="2018-11" db="EMBL/GenBank/DDBJ databases">
        <title>Sequencing the genomes of 1000 actinobacteria strains.</title>
        <authorList>
            <person name="Klenk H.-P."/>
        </authorList>
    </citation>
    <scope>NUCLEOTIDE SEQUENCE [LARGE SCALE GENOMIC DNA]</scope>
    <source>
        <strain evidence="2 3">DSM 44781</strain>
    </source>
</reference>
<feature type="signal peptide" evidence="1">
    <location>
        <begin position="1"/>
        <end position="22"/>
    </location>
</feature>
<dbReference type="AlphaFoldDB" id="A0A3N4RHY4"/>
<feature type="chain" id="PRO_5038874510" description="Small secreted domain DUF320" evidence="1">
    <location>
        <begin position="23"/>
        <end position="48"/>
    </location>
</feature>
<evidence type="ECO:0000313" key="2">
    <source>
        <dbReference type="EMBL" id="RPE27967.1"/>
    </source>
</evidence>
<keyword evidence="3" id="KW-1185">Reference proteome</keyword>
<gene>
    <name evidence="2" type="ORF">EDD38_7267</name>
</gene>
<evidence type="ECO:0008006" key="4">
    <source>
        <dbReference type="Google" id="ProtNLM"/>
    </source>
</evidence>
<evidence type="ECO:0000313" key="3">
    <source>
        <dbReference type="Proteomes" id="UP000266906"/>
    </source>
</evidence>
<evidence type="ECO:0000256" key="1">
    <source>
        <dbReference type="SAM" id="SignalP"/>
    </source>
</evidence>
<organism evidence="2 3">
    <name type="scientific">Kitasatospora cineracea</name>
    <dbReference type="NCBI Taxonomy" id="88074"/>
    <lineage>
        <taxon>Bacteria</taxon>
        <taxon>Bacillati</taxon>
        <taxon>Actinomycetota</taxon>
        <taxon>Actinomycetes</taxon>
        <taxon>Kitasatosporales</taxon>
        <taxon>Streptomycetaceae</taxon>
        <taxon>Kitasatospora</taxon>
    </lineage>
</organism>
<proteinExistence type="predicted"/>
<dbReference type="EMBL" id="RKQG01000003">
    <property type="protein sequence ID" value="RPE27967.1"/>
    <property type="molecule type" value="Genomic_DNA"/>
</dbReference>
<accession>A0A3N4RHY4</accession>
<protein>
    <recommendedName>
        <fullName evidence="4">Small secreted domain DUF320</fullName>
    </recommendedName>
</protein>
<sequence>MMVRMMVKAAVAAAFTMGLWGAGVCDGGTAVQAGCAVAALVELWKEDQ</sequence>